<proteinExistence type="inferred from homology"/>
<dbReference type="InterPro" id="IPR011034">
    <property type="entry name" value="Formyl_transferase-like_C_sf"/>
</dbReference>
<dbReference type="SUPFAM" id="SSF50486">
    <property type="entry name" value="FMT C-terminal domain-like"/>
    <property type="match status" value="1"/>
</dbReference>
<dbReference type="AlphaFoldDB" id="A0A955LK29"/>
<reference evidence="7" key="1">
    <citation type="submission" date="2020-04" db="EMBL/GenBank/DDBJ databases">
        <authorList>
            <person name="Zhang T."/>
        </authorList>
    </citation>
    <scope>NUCLEOTIDE SEQUENCE</scope>
    <source>
        <strain evidence="7">HKST-UBA03</strain>
    </source>
</reference>
<evidence type="ECO:0000313" key="7">
    <source>
        <dbReference type="EMBL" id="MCA9391928.1"/>
    </source>
</evidence>
<dbReference type="EC" id="2.1.2.9" evidence="2"/>
<dbReference type="Pfam" id="PF02911">
    <property type="entry name" value="Formyl_trans_C"/>
    <property type="match status" value="1"/>
</dbReference>
<evidence type="ECO:0000256" key="1">
    <source>
        <dbReference type="ARBA" id="ARBA00010699"/>
    </source>
</evidence>
<evidence type="ECO:0000256" key="2">
    <source>
        <dbReference type="ARBA" id="ARBA00012261"/>
    </source>
</evidence>
<dbReference type="CDD" id="cd08646">
    <property type="entry name" value="FMT_core_Met-tRNA-FMT_N"/>
    <property type="match status" value="1"/>
</dbReference>
<dbReference type="GO" id="GO:0004479">
    <property type="term" value="F:methionyl-tRNA formyltransferase activity"/>
    <property type="evidence" value="ECO:0007669"/>
    <property type="project" value="UniProtKB-EC"/>
</dbReference>
<name>A0A955LK29_UNCKA</name>
<keyword evidence="3" id="KW-0808">Transferase</keyword>
<dbReference type="CDD" id="cd08704">
    <property type="entry name" value="Met_tRNA_FMT_C"/>
    <property type="match status" value="1"/>
</dbReference>
<organism evidence="7 8">
    <name type="scientific">candidate division WWE3 bacterium</name>
    <dbReference type="NCBI Taxonomy" id="2053526"/>
    <lineage>
        <taxon>Bacteria</taxon>
        <taxon>Katanobacteria</taxon>
    </lineage>
</organism>
<dbReference type="InterPro" id="IPR044135">
    <property type="entry name" value="Met-tRNA-FMT_C"/>
</dbReference>
<evidence type="ECO:0000256" key="4">
    <source>
        <dbReference type="ARBA" id="ARBA00022917"/>
    </source>
</evidence>
<evidence type="ECO:0000313" key="8">
    <source>
        <dbReference type="Proteomes" id="UP000751518"/>
    </source>
</evidence>
<feature type="domain" description="Formyl transferase C-terminal" evidence="6">
    <location>
        <begin position="204"/>
        <end position="292"/>
    </location>
</feature>
<sequence>MKIIFFGSDYYSTIAFDLLLKSETIEVVQVVTGRKKATYPFEYNSVSEIAQTHGIPTLNISSSAELKGLKDDISLSSPDFGFIYSFGYLVPPEIFNIPKHKTLNLHPSFLPKYRGVSPMQQAILNGDTKTGVTLITVDEDFDTGGIVFQAESDINANDTTYSLAHRLVTLGVDKLIDLLKEHPDGDLPTRSQPNKEASYTTRFTTEDAYLNLVESEETNYRKIRAFYPKPIAWTYLSDLVVKLAPDREIPTKWEGQRVKVFSAEYENGRLTPTNIQIEGKSPMTFADFARGYLK</sequence>
<dbReference type="Proteomes" id="UP000751518">
    <property type="component" value="Unassembled WGS sequence"/>
</dbReference>
<dbReference type="InterPro" id="IPR005793">
    <property type="entry name" value="Formyl_trans_C"/>
</dbReference>
<comment type="similarity">
    <text evidence="1">Belongs to the Fmt family.</text>
</comment>
<dbReference type="Pfam" id="PF00551">
    <property type="entry name" value="Formyl_trans_N"/>
    <property type="match status" value="1"/>
</dbReference>
<evidence type="ECO:0000259" key="5">
    <source>
        <dbReference type="Pfam" id="PF00551"/>
    </source>
</evidence>
<protein>
    <recommendedName>
        <fullName evidence="2">methionyl-tRNA formyltransferase</fullName>
        <ecNumber evidence="2">2.1.2.9</ecNumber>
    </recommendedName>
</protein>
<dbReference type="InterPro" id="IPR002376">
    <property type="entry name" value="Formyl_transf_N"/>
</dbReference>
<dbReference type="EMBL" id="JAGQKZ010000010">
    <property type="protein sequence ID" value="MCA9391928.1"/>
    <property type="molecule type" value="Genomic_DNA"/>
</dbReference>
<reference evidence="7" key="2">
    <citation type="journal article" date="2021" name="Microbiome">
        <title>Successional dynamics and alternative stable states in a saline activated sludge microbial community over 9 years.</title>
        <authorList>
            <person name="Wang Y."/>
            <person name="Ye J."/>
            <person name="Ju F."/>
            <person name="Liu L."/>
            <person name="Boyd J.A."/>
            <person name="Deng Y."/>
            <person name="Parks D.H."/>
            <person name="Jiang X."/>
            <person name="Yin X."/>
            <person name="Woodcroft B.J."/>
            <person name="Tyson G.W."/>
            <person name="Hugenholtz P."/>
            <person name="Polz M.F."/>
            <person name="Zhang T."/>
        </authorList>
    </citation>
    <scope>NUCLEOTIDE SEQUENCE</scope>
    <source>
        <strain evidence="7">HKST-UBA03</strain>
    </source>
</reference>
<dbReference type="Gene3D" id="3.40.50.12230">
    <property type="match status" value="1"/>
</dbReference>
<dbReference type="SUPFAM" id="SSF53328">
    <property type="entry name" value="Formyltransferase"/>
    <property type="match status" value="1"/>
</dbReference>
<accession>A0A955LK29</accession>
<dbReference type="PANTHER" id="PTHR11138">
    <property type="entry name" value="METHIONYL-TRNA FORMYLTRANSFERASE"/>
    <property type="match status" value="1"/>
</dbReference>
<keyword evidence="4" id="KW-0648">Protein biosynthesis</keyword>
<dbReference type="InterPro" id="IPR036477">
    <property type="entry name" value="Formyl_transf_N_sf"/>
</dbReference>
<feature type="domain" description="Formyl transferase N-terminal" evidence="5">
    <location>
        <begin position="1"/>
        <end position="176"/>
    </location>
</feature>
<evidence type="ECO:0000256" key="3">
    <source>
        <dbReference type="ARBA" id="ARBA00022679"/>
    </source>
</evidence>
<dbReference type="PANTHER" id="PTHR11138:SF5">
    <property type="entry name" value="METHIONYL-TRNA FORMYLTRANSFERASE, MITOCHONDRIAL"/>
    <property type="match status" value="1"/>
</dbReference>
<evidence type="ECO:0000259" key="6">
    <source>
        <dbReference type="Pfam" id="PF02911"/>
    </source>
</evidence>
<dbReference type="InterPro" id="IPR041711">
    <property type="entry name" value="Met-tRNA-FMT_N"/>
</dbReference>
<comment type="caution">
    <text evidence="7">The sequence shown here is derived from an EMBL/GenBank/DDBJ whole genome shotgun (WGS) entry which is preliminary data.</text>
</comment>
<gene>
    <name evidence="7" type="ORF">KC614_01845</name>
</gene>